<evidence type="ECO:0000313" key="6">
    <source>
        <dbReference type="Proteomes" id="UP001642464"/>
    </source>
</evidence>
<dbReference type="EMBL" id="CAXAMM010017779">
    <property type="protein sequence ID" value="CAK9042052.1"/>
    <property type="molecule type" value="Genomic_DNA"/>
</dbReference>
<name>A0ABP0LK01_9DINO</name>
<evidence type="ECO:0000313" key="4">
    <source>
        <dbReference type="EMBL" id="CAK9039523.1"/>
    </source>
</evidence>
<feature type="compositionally biased region" description="Low complexity" evidence="2">
    <location>
        <begin position="569"/>
        <end position="594"/>
    </location>
</feature>
<feature type="compositionally biased region" description="Basic and acidic residues" evidence="2">
    <location>
        <begin position="11"/>
        <end position="27"/>
    </location>
</feature>
<feature type="region of interest" description="Disordered" evidence="2">
    <location>
        <begin position="1"/>
        <end position="27"/>
    </location>
</feature>
<dbReference type="SUPFAM" id="SSF81901">
    <property type="entry name" value="HCP-like"/>
    <property type="match status" value="1"/>
</dbReference>
<dbReference type="InterPro" id="IPR050767">
    <property type="entry name" value="Sel1_AlgK"/>
</dbReference>
<protein>
    <submittedName>
        <fullName evidence="4">Localization factor PodJL (Polar organelle development protein) [Cleaved into: Localization factor PodJS]</fullName>
    </submittedName>
</protein>
<reference evidence="4 6" key="1">
    <citation type="submission" date="2024-02" db="EMBL/GenBank/DDBJ databases">
        <authorList>
            <person name="Chen Y."/>
            <person name="Shah S."/>
            <person name="Dougan E. K."/>
            <person name="Thang M."/>
            <person name="Chan C."/>
        </authorList>
    </citation>
    <scope>NUCLEOTIDE SEQUENCE [LARGE SCALE GENOMIC DNA]</scope>
</reference>
<dbReference type="InterPro" id="IPR011990">
    <property type="entry name" value="TPR-like_helical_dom_sf"/>
</dbReference>
<dbReference type="Proteomes" id="UP001642464">
    <property type="component" value="Unassembled WGS sequence"/>
</dbReference>
<feature type="region of interest" description="Disordered" evidence="2">
    <location>
        <begin position="721"/>
        <end position="752"/>
    </location>
</feature>
<feature type="compositionally biased region" description="Polar residues" evidence="2">
    <location>
        <begin position="613"/>
        <end position="623"/>
    </location>
</feature>
<feature type="compositionally biased region" description="Acidic residues" evidence="2">
    <location>
        <begin position="386"/>
        <end position="422"/>
    </location>
</feature>
<feature type="compositionally biased region" description="Low complexity" evidence="2">
    <location>
        <begin position="740"/>
        <end position="752"/>
    </location>
</feature>
<evidence type="ECO:0000256" key="1">
    <source>
        <dbReference type="ARBA" id="ARBA00038101"/>
    </source>
</evidence>
<dbReference type="PANTHER" id="PTHR11102:SF160">
    <property type="entry name" value="ERAD-ASSOCIATED E3 UBIQUITIN-PROTEIN LIGASE COMPONENT HRD3"/>
    <property type="match status" value="1"/>
</dbReference>
<accession>A0ABP0LK01</accession>
<feature type="compositionally biased region" description="Polar residues" evidence="2">
    <location>
        <begin position="721"/>
        <end position="739"/>
    </location>
</feature>
<gene>
    <name evidence="4" type="ORF">SCF082_LOCUS23131</name>
    <name evidence="5" type="ORF">SCF082_LOCUS24239</name>
</gene>
<keyword evidence="6" id="KW-1185">Reference proteome</keyword>
<dbReference type="Pfam" id="PF08238">
    <property type="entry name" value="Sel1"/>
    <property type="match status" value="3"/>
</dbReference>
<comment type="similarity">
    <text evidence="1">Belongs to the sel-1 family.</text>
</comment>
<evidence type="ECO:0000256" key="2">
    <source>
        <dbReference type="SAM" id="MobiDB-lite"/>
    </source>
</evidence>
<proteinExistence type="inferred from homology"/>
<dbReference type="Gene3D" id="1.25.40.10">
    <property type="entry name" value="Tetratricopeptide repeat domain"/>
    <property type="match status" value="1"/>
</dbReference>
<dbReference type="SMART" id="SM00671">
    <property type="entry name" value="SEL1"/>
    <property type="match status" value="3"/>
</dbReference>
<comment type="caution">
    <text evidence="4">The sequence shown here is derived from an EMBL/GenBank/DDBJ whole genome shotgun (WGS) entry which is preliminary data.</text>
</comment>
<evidence type="ECO:0000256" key="3">
    <source>
        <dbReference type="SAM" id="Phobius"/>
    </source>
</evidence>
<dbReference type="PANTHER" id="PTHR11102">
    <property type="entry name" value="SEL-1-LIKE PROTEIN"/>
    <property type="match status" value="1"/>
</dbReference>
<feature type="region of interest" description="Disordered" evidence="2">
    <location>
        <begin position="330"/>
        <end position="677"/>
    </location>
</feature>
<keyword evidence="3" id="KW-0812">Transmembrane</keyword>
<dbReference type="EMBL" id="CAXAMM010016668">
    <property type="protein sequence ID" value="CAK9039523.1"/>
    <property type="molecule type" value="Genomic_DNA"/>
</dbReference>
<organism evidence="4 6">
    <name type="scientific">Durusdinium trenchii</name>
    <dbReference type="NCBI Taxonomy" id="1381693"/>
    <lineage>
        <taxon>Eukaryota</taxon>
        <taxon>Sar</taxon>
        <taxon>Alveolata</taxon>
        <taxon>Dinophyceae</taxon>
        <taxon>Suessiales</taxon>
        <taxon>Symbiodiniaceae</taxon>
        <taxon>Durusdinium</taxon>
    </lineage>
</organism>
<keyword evidence="3" id="KW-1133">Transmembrane helix</keyword>
<keyword evidence="3" id="KW-0472">Membrane</keyword>
<evidence type="ECO:0000313" key="5">
    <source>
        <dbReference type="EMBL" id="CAK9042052.1"/>
    </source>
</evidence>
<dbReference type="InterPro" id="IPR006597">
    <property type="entry name" value="Sel1-like"/>
</dbReference>
<sequence>MKSSAPWSVKGIERDARETAKEAAKREGMTVGEWLNQIIYTAGSGEETEGEIEGLKLRDLVTAVEHLNKRIGEAEAKNADSLGDLSRNIGGVVERIQRLERVKPTEGSNADITARVEKLEQSGGDLQRIEALKALEKAVAQVAAQFSNTHKTSIERLDANEREIQTLAERIDTVGVGEQDAGGASFLKGAINELSERVSQAEHIAAEAAALKADASGSVDPDFVERTGERLRVLGDEIKRGGDQIRSLESTISKLSAQIDDAERRSAEGVQKVTDTIAEMREQFSGASERGVTRAEIDAAITAANQDAEEDIAALQNRIDSIVGRIDGEKEQPVSEEAMPVQNDGDIVHGAGEPVSDDTGSLDGFTAGETSSTSEAKNTDDVAAQPDEDIDPFSFADEIDAAIEEQSDSSDDFAFDIDDDDASSGAKALLEEVQDVFGKRDDASSSSDDEDSDKDDTAHAQSEIAAQQAEFLNAEDDLDAILSDIGGDETQSSALSKPAEPQTTDDDRKAARAMLFGEPPAEEASRTETTSDESSANEDFLQTARRRAREAAQETASAKGTTRRKLTPKQRAILAARARQKRLAAASSENAPNEAENKQPQKPQAPSDAETATAPQRNETEASADSDERSSTVEKMMSAASAFRNKLPLIGKATEKEEQHATIESASPQPEEENIDGSSAALATLKSTFAARPVTIALGVAIFLAVGALFYLVQDLVFKSPPTNNSRPAATTPSVSNPETTDASTADSAQTSTASDIADGAVIDPRALYLDAVAALNSANGGDETNAAIATLEESAALGHPPAQLQLGELYKTGQGVDQDLGQARTWFRRAANGGNVLAMHRIGVMTARGDGGPADTAEAVGWFERAANRGLVDSQYNLGAIYHPSDTAGASSIQDAGKSYFWYSLASKNGDEQATPLAAGVAGALSADELNTIDAQIAAWQVQPADDEANEMASIN</sequence>
<feature type="transmembrane region" description="Helical" evidence="3">
    <location>
        <begin position="694"/>
        <end position="713"/>
    </location>
</feature>